<feature type="binding site" evidence="9">
    <location>
        <position position="243"/>
    </location>
    <ligand>
        <name>substrate</name>
    </ligand>
</feature>
<reference evidence="11" key="1">
    <citation type="submission" date="2021-07" db="EMBL/GenBank/DDBJ databases">
        <title>Shinella sp. nov., a novel member of the genus Shinella from water.</title>
        <authorList>
            <person name="Deng Y."/>
        </authorList>
    </citation>
    <scope>NUCLEOTIDE SEQUENCE</scope>
    <source>
        <strain evidence="11">CPCC 100929</strain>
    </source>
</reference>
<keyword evidence="5 9" id="KW-0067">ATP-binding</keyword>
<evidence type="ECO:0000313" key="12">
    <source>
        <dbReference type="Proteomes" id="UP000996601"/>
    </source>
</evidence>
<evidence type="ECO:0000256" key="1">
    <source>
        <dbReference type="ARBA" id="ARBA00022679"/>
    </source>
</evidence>
<dbReference type="GO" id="GO:0008902">
    <property type="term" value="F:hydroxymethylpyrimidine kinase activity"/>
    <property type="evidence" value="ECO:0007669"/>
    <property type="project" value="UniProtKB-EC"/>
</dbReference>
<dbReference type="PRINTS" id="PR00990">
    <property type="entry name" value="RIBOKINASE"/>
</dbReference>
<protein>
    <recommendedName>
        <fullName evidence="9">Ribokinase</fullName>
        <shortName evidence="9">RK</shortName>
        <ecNumber evidence="9">2.7.1.15</ecNumber>
    </recommendedName>
</protein>
<feature type="binding site" evidence="9">
    <location>
        <position position="282"/>
    </location>
    <ligand>
        <name>K(+)</name>
        <dbReference type="ChEBI" id="CHEBI:29103"/>
    </ligand>
</feature>
<feature type="binding site" evidence="9">
    <location>
        <position position="180"/>
    </location>
    <ligand>
        <name>ATP</name>
        <dbReference type="ChEBI" id="CHEBI:30616"/>
    </ligand>
</feature>
<dbReference type="SUPFAM" id="SSF53613">
    <property type="entry name" value="Ribokinase-like"/>
    <property type="match status" value="1"/>
</dbReference>
<evidence type="ECO:0000256" key="5">
    <source>
        <dbReference type="ARBA" id="ARBA00022840"/>
    </source>
</evidence>
<dbReference type="RefSeq" id="WP_256116577.1">
    <property type="nucleotide sequence ID" value="NZ_WHSB02000003.1"/>
</dbReference>
<dbReference type="Proteomes" id="UP000996601">
    <property type="component" value="Unassembled WGS sequence"/>
</dbReference>
<name>A0ABT1R584_9HYPH</name>
<comment type="activity regulation">
    <text evidence="9">Activated by a monovalent cation that binds near, but not in, the active site. The most likely occupant of the site in vivo is potassium. Ion binding induces a conformational change that may alter substrate affinity.</text>
</comment>
<feature type="binding site" evidence="9">
    <location>
        <begin position="10"/>
        <end position="12"/>
    </location>
    <ligand>
        <name>substrate</name>
    </ligand>
</feature>
<dbReference type="EMBL" id="WHSB02000003">
    <property type="protein sequence ID" value="MCQ4630344.1"/>
    <property type="molecule type" value="Genomic_DNA"/>
</dbReference>
<keyword evidence="7 9" id="KW-0630">Potassium</keyword>
<dbReference type="PANTHER" id="PTHR10584">
    <property type="entry name" value="SUGAR KINASE"/>
    <property type="match status" value="1"/>
</dbReference>
<dbReference type="InterPro" id="IPR029056">
    <property type="entry name" value="Ribokinase-like"/>
</dbReference>
<comment type="cofactor">
    <cofactor evidence="9">
        <name>Mg(2+)</name>
        <dbReference type="ChEBI" id="CHEBI:18420"/>
    </cofactor>
    <text evidence="9">Requires a divalent cation, most likely magnesium in vivo, as an electrophilic catalyst to aid phosphoryl group transfer. It is the chelate of the metal and the nucleotide that is the actual substrate.</text>
</comment>
<comment type="subcellular location">
    <subcellularLocation>
        <location evidence="9">Cytoplasm</location>
    </subcellularLocation>
</comment>
<sequence>MTIHVVGNVCVDTSFRLERLPQPGETLNALATSEGPGGKGANQAAAASRTGADVMLWAPVGKDASSVWIEGVIAAEIPALRLTWLELPCDRSVIMVDRSGENVIVTAAACADAFDPLAMTALRETWTAGDMLLMQGNLRAGVTNACLRAAREAGLFTVLNPSPLAAEPLDLAAVSLIVVNRPEAEALTGKADPEQAARALVVAGAGSAIVTLGAEGALLLDAASALRLPAREVAAIDASGAGDCFAGTLAGLLAQGASLSAAATIATQAAGIAVGRPGTLASFPTRAEISALTKTTKLENE</sequence>
<dbReference type="InterPro" id="IPR011611">
    <property type="entry name" value="PfkB_dom"/>
</dbReference>
<keyword evidence="12" id="KW-1185">Reference proteome</keyword>
<evidence type="ECO:0000256" key="9">
    <source>
        <dbReference type="HAMAP-Rule" id="MF_01987"/>
    </source>
</evidence>
<dbReference type="PANTHER" id="PTHR10584:SF166">
    <property type="entry name" value="RIBOKINASE"/>
    <property type="match status" value="1"/>
</dbReference>
<keyword evidence="2 9" id="KW-0479">Metal-binding</keyword>
<feature type="binding site" evidence="9">
    <location>
        <position position="237"/>
    </location>
    <ligand>
        <name>K(+)</name>
        <dbReference type="ChEBI" id="CHEBI:29103"/>
    </ligand>
</feature>
<comment type="catalytic activity">
    <reaction evidence="9">
        <text>D-ribose + ATP = D-ribose 5-phosphate + ADP + H(+)</text>
        <dbReference type="Rhea" id="RHEA:13697"/>
        <dbReference type="ChEBI" id="CHEBI:15378"/>
        <dbReference type="ChEBI" id="CHEBI:30616"/>
        <dbReference type="ChEBI" id="CHEBI:47013"/>
        <dbReference type="ChEBI" id="CHEBI:78346"/>
        <dbReference type="ChEBI" id="CHEBI:456216"/>
        <dbReference type="EC" id="2.7.1.15"/>
    </reaction>
</comment>
<dbReference type="Gene3D" id="3.40.1190.20">
    <property type="match status" value="1"/>
</dbReference>
<evidence type="ECO:0000256" key="3">
    <source>
        <dbReference type="ARBA" id="ARBA00022741"/>
    </source>
</evidence>
<feature type="active site" description="Proton acceptor" evidence="9">
    <location>
        <position position="243"/>
    </location>
</feature>
<feature type="binding site" evidence="9">
    <location>
        <position position="278"/>
    </location>
    <ligand>
        <name>K(+)</name>
        <dbReference type="ChEBI" id="CHEBI:29103"/>
    </ligand>
</feature>
<dbReference type="GO" id="GO:0008972">
    <property type="term" value="F:phosphomethylpyrimidine kinase activity"/>
    <property type="evidence" value="ECO:0007669"/>
    <property type="project" value="UniProtKB-EC"/>
</dbReference>
<gene>
    <name evidence="9" type="primary">rbsK</name>
    <name evidence="11" type="ORF">GB927_009875</name>
</gene>
<feature type="domain" description="Carbohydrate kinase PfkB" evidence="10">
    <location>
        <begin position="4"/>
        <end position="285"/>
    </location>
</feature>
<proteinExistence type="inferred from homology"/>
<feature type="binding site" evidence="9">
    <location>
        <begin position="211"/>
        <end position="216"/>
    </location>
    <ligand>
        <name>ATP</name>
        <dbReference type="ChEBI" id="CHEBI:30616"/>
    </ligand>
</feature>
<accession>A0ABT1R584</accession>
<keyword evidence="4 9" id="KW-0418">Kinase</keyword>
<dbReference type="InterPro" id="IPR002139">
    <property type="entry name" value="Ribo/fructo_kinase"/>
</dbReference>
<evidence type="ECO:0000256" key="7">
    <source>
        <dbReference type="ARBA" id="ARBA00022958"/>
    </source>
</evidence>
<feature type="binding site" evidence="9">
    <location>
        <position position="276"/>
    </location>
    <ligand>
        <name>K(+)</name>
        <dbReference type="ChEBI" id="CHEBI:29103"/>
    </ligand>
</feature>
<dbReference type="HAMAP" id="MF_01987">
    <property type="entry name" value="Ribokinase"/>
    <property type="match status" value="1"/>
</dbReference>
<dbReference type="EC" id="2.7.1.15" evidence="9"/>
<evidence type="ECO:0000313" key="11">
    <source>
        <dbReference type="EMBL" id="MCQ4630344.1"/>
    </source>
</evidence>
<keyword evidence="8 9" id="KW-0119">Carbohydrate metabolism</keyword>
<evidence type="ECO:0000256" key="8">
    <source>
        <dbReference type="ARBA" id="ARBA00023277"/>
    </source>
</evidence>
<dbReference type="Pfam" id="PF00294">
    <property type="entry name" value="PfkB"/>
    <property type="match status" value="1"/>
</dbReference>
<feature type="binding site" evidence="9">
    <location>
        <position position="273"/>
    </location>
    <ligand>
        <name>K(+)</name>
        <dbReference type="ChEBI" id="CHEBI:29103"/>
    </ligand>
</feature>
<keyword evidence="1 9" id="KW-0808">Transferase</keyword>
<evidence type="ECO:0000256" key="6">
    <source>
        <dbReference type="ARBA" id="ARBA00022842"/>
    </source>
</evidence>
<keyword evidence="6 9" id="KW-0460">Magnesium</keyword>
<comment type="caution">
    <text evidence="9">Lacks conserved residue(s) required for the propagation of feature annotation.</text>
</comment>
<feature type="binding site" evidence="9">
    <location>
        <position position="239"/>
    </location>
    <ligand>
        <name>K(+)</name>
        <dbReference type="ChEBI" id="CHEBI:29103"/>
    </ligand>
</feature>
<keyword evidence="3 9" id="KW-0547">Nucleotide-binding</keyword>
<evidence type="ECO:0000259" key="10">
    <source>
        <dbReference type="Pfam" id="PF00294"/>
    </source>
</evidence>
<evidence type="ECO:0000256" key="4">
    <source>
        <dbReference type="ARBA" id="ARBA00022777"/>
    </source>
</evidence>
<comment type="function">
    <text evidence="9">Catalyzes the phosphorylation of ribose at O-5 in a reaction requiring ATP and magnesium. The resulting D-ribose-5-phosphate can then be used either for sythesis of nucleotides, histidine, and tryptophan, or as a component of the pentose phosphate pathway.</text>
</comment>
<organism evidence="11 12">
    <name type="scientific">Shinella lacus</name>
    <dbReference type="NCBI Taxonomy" id="2654216"/>
    <lineage>
        <taxon>Bacteria</taxon>
        <taxon>Pseudomonadati</taxon>
        <taxon>Pseudomonadota</taxon>
        <taxon>Alphaproteobacteria</taxon>
        <taxon>Hyphomicrobiales</taxon>
        <taxon>Rhizobiaceae</taxon>
        <taxon>Shinella</taxon>
    </lineage>
</organism>
<comment type="similarity">
    <text evidence="9">Belongs to the carbohydrate kinase PfkB family. Ribokinase subfamily.</text>
</comment>
<feature type="binding site" evidence="9">
    <location>
        <begin position="242"/>
        <end position="243"/>
    </location>
    <ligand>
        <name>ATP</name>
        <dbReference type="ChEBI" id="CHEBI:30616"/>
    </ligand>
</feature>
<feature type="binding site" evidence="9">
    <location>
        <begin position="38"/>
        <end position="42"/>
    </location>
    <ligand>
        <name>substrate</name>
    </ligand>
</feature>
<dbReference type="InterPro" id="IPR011877">
    <property type="entry name" value="Ribokinase"/>
</dbReference>
<keyword evidence="9" id="KW-0963">Cytoplasm</keyword>
<evidence type="ECO:0000256" key="2">
    <source>
        <dbReference type="ARBA" id="ARBA00022723"/>
    </source>
</evidence>
<comment type="subunit">
    <text evidence="9">Homodimer.</text>
</comment>
<comment type="pathway">
    <text evidence="9">Carbohydrate metabolism; D-ribose degradation; D-ribose 5-phosphate from beta-D-ribopyranose: step 2/2.</text>
</comment>
<comment type="caution">
    <text evidence="11">The sequence shown here is derived from an EMBL/GenBank/DDBJ whole genome shotgun (WGS) entry which is preliminary data.</text>
</comment>